<dbReference type="PROSITE" id="PS50181">
    <property type="entry name" value="FBOX"/>
    <property type="match status" value="2"/>
</dbReference>
<evidence type="ECO:0000313" key="3">
    <source>
        <dbReference type="Proteomes" id="UP000483820"/>
    </source>
</evidence>
<comment type="caution">
    <text evidence="2">The sequence shown here is derived from an EMBL/GenBank/DDBJ whole genome shotgun (WGS) entry which is preliminary data.</text>
</comment>
<dbReference type="PANTHER" id="PTHR21503:SF8">
    <property type="entry name" value="F-BOX ASSOCIATED DOMAIN-CONTAINING PROTEIN-RELATED"/>
    <property type="match status" value="1"/>
</dbReference>
<accession>A0A6A5GX77</accession>
<name>A0A6A5GX77_CAERE</name>
<organism evidence="2 3">
    <name type="scientific">Caenorhabditis remanei</name>
    <name type="common">Caenorhabditis vulgaris</name>
    <dbReference type="NCBI Taxonomy" id="31234"/>
    <lineage>
        <taxon>Eukaryota</taxon>
        <taxon>Metazoa</taxon>
        <taxon>Ecdysozoa</taxon>
        <taxon>Nematoda</taxon>
        <taxon>Chromadorea</taxon>
        <taxon>Rhabditida</taxon>
        <taxon>Rhabditina</taxon>
        <taxon>Rhabditomorpha</taxon>
        <taxon>Rhabditoidea</taxon>
        <taxon>Rhabditidae</taxon>
        <taxon>Peloderinae</taxon>
        <taxon>Caenorhabditis</taxon>
    </lineage>
</organism>
<dbReference type="KEGG" id="crq:GCK72_015422"/>
<dbReference type="EMBL" id="WUAV01000004">
    <property type="protein sequence ID" value="KAF1758962.1"/>
    <property type="molecule type" value="Genomic_DNA"/>
</dbReference>
<dbReference type="AlphaFoldDB" id="A0A6A5GX77"/>
<dbReference type="Proteomes" id="UP000483820">
    <property type="component" value="Chromosome IV"/>
</dbReference>
<reference evidence="2 3" key="1">
    <citation type="submission" date="2019-12" db="EMBL/GenBank/DDBJ databases">
        <title>Chromosome-level assembly of the Caenorhabditis remanei genome.</title>
        <authorList>
            <person name="Teterina A.A."/>
            <person name="Willis J.H."/>
            <person name="Phillips P.C."/>
        </authorList>
    </citation>
    <scope>NUCLEOTIDE SEQUENCE [LARGE SCALE GENOMIC DNA]</scope>
    <source>
        <strain evidence="2 3">PX506</strain>
        <tissue evidence="2">Whole organism</tissue>
    </source>
</reference>
<dbReference type="RefSeq" id="XP_053585628.1">
    <property type="nucleotide sequence ID" value="XM_053730856.1"/>
</dbReference>
<sequence>MDPSKPFTILRLPFLAIEEVFKTMHPFEIINFSMISKRAKGIAKQMSFSPKYSIDLYINKTLDIMIYGTKDLVSCTYVMTSDKKMEGKSDDAEHNGYIIRKLYKYSKDPVEEWKLLFKYVREIFKKQSIDAVSMQMDAFPEQNVSIIDFLKANVKSVDGCWLFQTDIKINVYKHTAYFLNNITINSVLFSDVYVNNVNFDGRIPKNLKELYIINSEWIGFKRLLEIDSKTVTLKDNKISDEQWNLFFKIWIEMKTHVNLEYLELDYRNVEQFRTLVLHDIPHEVVDLGVKRVLKIMKSLKKLPILRIPFRAMEEVSKGMHSIIKMISNRRDNKFPILRLPFLAIEEIFKTMDLIEIINFSMISKRTRTVAKSMSFFSKYSIDFYINETLDVRLYGTKEMVSYIYVMASDIKMNEKSEEKEQNVKEWKQLSTHVLDIFKKQTINYLSMQMDAFVDHISIINFFTAKLVDDCFIYQLDQQNNVDENVAYLLNNVTISNSLETWLHKTYFFDGKIPKNLKELYINDSRWIGYVKLLEIDCKSVILKNDRIWEKDWNLFLKKWIAMKTDFNLECLQLSHKHLETFRALVLHDIPHEVKDVGVKRVLKTRFNQTQEISGGIDIRRIDGKTATFFTQYNGFVMSVH</sequence>
<dbReference type="Pfam" id="PF07735">
    <property type="entry name" value="FBA_2"/>
    <property type="match status" value="2"/>
</dbReference>
<feature type="domain" description="F-box" evidence="1">
    <location>
        <begin position="333"/>
        <end position="379"/>
    </location>
</feature>
<dbReference type="CTD" id="9811507"/>
<dbReference type="GeneID" id="9811507"/>
<dbReference type="InterPro" id="IPR012885">
    <property type="entry name" value="F-box_Sdz-33"/>
</dbReference>
<dbReference type="PANTHER" id="PTHR21503">
    <property type="entry name" value="F-BOX-CONTAINING HYPOTHETICAL PROTEIN C.ELEGANS"/>
    <property type="match status" value="1"/>
</dbReference>
<evidence type="ECO:0000259" key="1">
    <source>
        <dbReference type="PROSITE" id="PS50181"/>
    </source>
</evidence>
<dbReference type="InterPro" id="IPR001810">
    <property type="entry name" value="F-box_dom"/>
</dbReference>
<proteinExistence type="predicted"/>
<evidence type="ECO:0000313" key="2">
    <source>
        <dbReference type="EMBL" id="KAF1758962.1"/>
    </source>
</evidence>
<protein>
    <recommendedName>
        <fullName evidence="1">F-box domain-containing protein</fullName>
    </recommendedName>
</protein>
<dbReference type="Pfam" id="PF00646">
    <property type="entry name" value="F-box"/>
    <property type="match status" value="2"/>
</dbReference>
<feature type="domain" description="F-box" evidence="1">
    <location>
        <begin position="6"/>
        <end position="52"/>
    </location>
</feature>
<gene>
    <name evidence="2" type="ORF">GCK72_015422</name>
</gene>
<dbReference type="SMART" id="SM00256">
    <property type="entry name" value="FBOX"/>
    <property type="match status" value="2"/>
</dbReference>